<sequence>MIDANLRRVYDDLVEDEVPERFRSLLEQLRRQEGDK</sequence>
<evidence type="ECO:0000313" key="3">
    <source>
        <dbReference type="Proteomes" id="UP000253370"/>
    </source>
</evidence>
<dbReference type="Proteomes" id="UP000253370">
    <property type="component" value="Unassembled WGS sequence"/>
</dbReference>
<reference evidence="2 3" key="1">
    <citation type="submission" date="2018-07" db="EMBL/GenBank/DDBJ databases">
        <title>Rhodosalinus sp. strain E84T genomic sequence and assembly.</title>
        <authorList>
            <person name="Liu Z.-W."/>
            <person name="Lu D.-C."/>
        </authorList>
    </citation>
    <scope>NUCLEOTIDE SEQUENCE [LARGE SCALE GENOMIC DNA]</scope>
    <source>
        <strain evidence="2 3">E84</strain>
    </source>
</reference>
<dbReference type="InterPro" id="IPR041649">
    <property type="entry name" value="NepR"/>
</dbReference>
<evidence type="ECO:0000259" key="1">
    <source>
        <dbReference type="Pfam" id="PF18557"/>
    </source>
</evidence>
<evidence type="ECO:0000313" key="2">
    <source>
        <dbReference type="EMBL" id="RBI84729.1"/>
    </source>
</evidence>
<gene>
    <name evidence="2" type="ORF">DRV85_11240</name>
</gene>
<keyword evidence="3" id="KW-1185">Reference proteome</keyword>
<name>A0A365U863_9RHOB</name>
<dbReference type="EMBL" id="QNTQ01000010">
    <property type="protein sequence ID" value="RBI84729.1"/>
    <property type="molecule type" value="Genomic_DNA"/>
</dbReference>
<protein>
    <submittedName>
        <fullName evidence="2">Regulator</fullName>
    </submittedName>
</protein>
<dbReference type="AlphaFoldDB" id="A0A365U863"/>
<comment type="caution">
    <text evidence="2">The sequence shown here is derived from an EMBL/GenBank/DDBJ whole genome shotgun (WGS) entry which is preliminary data.</text>
</comment>
<proteinExistence type="predicted"/>
<feature type="domain" description="Anti-sigma factor NepR" evidence="1">
    <location>
        <begin position="2"/>
        <end position="33"/>
    </location>
</feature>
<accession>A0A365U863</accession>
<dbReference type="Pfam" id="PF18557">
    <property type="entry name" value="NepR"/>
    <property type="match status" value="1"/>
</dbReference>
<organism evidence="2 3">
    <name type="scientific">Rhodosalinus halophilus</name>
    <dbReference type="NCBI Taxonomy" id="2259333"/>
    <lineage>
        <taxon>Bacteria</taxon>
        <taxon>Pseudomonadati</taxon>
        <taxon>Pseudomonadota</taxon>
        <taxon>Alphaproteobacteria</taxon>
        <taxon>Rhodobacterales</taxon>
        <taxon>Paracoccaceae</taxon>
        <taxon>Rhodosalinus</taxon>
    </lineage>
</organism>